<evidence type="ECO:0000256" key="6">
    <source>
        <dbReference type="ARBA" id="ARBA00023136"/>
    </source>
</evidence>
<dbReference type="Proteomes" id="UP000531594">
    <property type="component" value="Unassembled WGS sequence"/>
</dbReference>
<dbReference type="PANTHER" id="PTHR30353:SF0">
    <property type="entry name" value="TRANSMEMBRANE PROTEIN"/>
    <property type="match status" value="1"/>
</dbReference>
<reference evidence="9 10" key="1">
    <citation type="submission" date="2020-08" db="EMBL/GenBank/DDBJ databases">
        <title>Genomic Encyclopedia of Type Strains, Phase IV (KMG-IV): sequencing the most valuable type-strain genomes for metagenomic binning, comparative biology and taxonomic classification.</title>
        <authorList>
            <person name="Goeker M."/>
        </authorList>
    </citation>
    <scope>NUCLEOTIDE SEQUENCE [LARGE SCALE GENOMIC DNA]</scope>
    <source>
        <strain evidence="9 10">DSM 5391</strain>
    </source>
</reference>
<dbReference type="NCBIfam" id="NF008102">
    <property type="entry name" value="PRK10847.1"/>
    <property type="match status" value="1"/>
</dbReference>
<dbReference type="InterPro" id="IPR032818">
    <property type="entry name" value="DedA-like"/>
</dbReference>
<sequence>MSSIIDIFLHLDKHLSLYMNDYGVFIYLILFIVVFCETGLVIMPFLPGDSLLFATGALAAVGSIKLLPIYLIFCVAAIAGDTVNYTIGHFLRNKVSSQSNIRFIKTEYLDRTTEFFRKHGSKTIILARFVPIIRTFAPFVAGVGMMPYRKFLSYNAIGGLLWVSIALFAGYFFGAIPIIKDNFSIVVIGIVVVSLLPIVFTYFKSKMAANQI</sequence>
<keyword evidence="5 7" id="KW-1133">Transmembrane helix</keyword>
<evidence type="ECO:0000313" key="9">
    <source>
        <dbReference type="EMBL" id="MBB6447172.1"/>
    </source>
</evidence>
<feature type="transmembrane region" description="Helical" evidence="7">
    <location>
        <begin position="160"/>
        <end position="179"/>
    </location>
</feature>
<evidence type="ECO:0000256" key="5">
    <source>
        <dbReference type="ARBA" id="ARBA00022989"/>
    </source>
</evidence>
<organism evidence="9 10">
    <name type="scientific">Bacillus benzoevorans</name>
    <dbReference type="NCBI Taxonomy" id="1456"/>
    <lineage>
        <taxon>Bacteria</taxon>
        <taxon>Bacillati</taxon>
        <taxon>Bacillota</taxon>
        <taxon>Bacilli</taxon>
        <taxon>Bacillales</taxon>
        <taxon>Bacillaceae</taxon>
        <taxon>Bacillus</taxon>
    </lineage>
</organism>
<feature type="transmembrane region" description="Helical" evidence="7">
    <location>
        <begin position="185"/>
        <end position="203"/>
    </location>
</feature>
<dbReference type="EMBL" id="JACHGK010000018">
    <property type="protein sequence ID" value="MBB6447172.1"/>
    <property type="molecule type" value="Genomic_DNA"/>
</dbReference>
<dbReference type="AlphaFoldDB" id="A0A7X0HUL5"/>
<keyword evidence="4 7" id="KW-0812">Transmembrane</keyword>
<evidence type="ECO:0000256" key="7">
    <source>
        <dbReference type="RuleBase" id="RU367016"/>
    </source>
</evidence>
<evidence type="ECO:0000256" key="4">
    <source>
        <dbReference type="ARBA" id="ARBA00022692"/>
    </source>
</evidence>
<feature type="transmembrane region" description="Helical" evidence="7">
    <location>
        <begin position="58"/>
        <end position="79"/>
    </location>
</feature>
<dbReference type="InterPro" id="IPR032816">
    <property type="entry name" value="VTT_dom"/>
</dbReference>
<comment type="subcellular location">
    <subcellularLocation>
        <location evidence="1 7">Cell membrane</location>
        <topology evidence="1 7">Multi-pass membrane protein</topology>
    </subcellularLocation>
</comment>
<accession>A0A7X0HUL5</accession>
<evidence type="ECO:0000259" key="8">
    <source>
        <dbReference type="Pfam" id="PF09335"/>
    </source>
</evidence>
<evidence type="ECO:0000256" key="1">
    <source>
        <dbReference type="ARBA" id="ARBA00004651"/>
    </source>
</evidence>
<dbReference type="PANTHER" id="PTHR30353">
    <property type="entry name" value="INNER MEMBRANE PROTEIN DEDA-RELATED"/>
    <property type="match status" value="1"/>
</dbReference>
<dbReference type="GO" id="GO:0005886">
    <property type="term" value="C:plasma membrane"/>
    <property type="evidence" value="ECO:0007669"/>
    <property type="project" value="UniProtKB-SubCell"/>
</dbReference>
<proteinExistence type="inferred from homology"/>
<evidence type="ECO:0000256" key="2">
    <source>
        <dbReference type="ARBA" id="ARBA00010792"/>
    </source>
</evidence>
<evidence type="ECO:0000313" key="10">
    <source>
        <dbReference type="Proteomes" id="UP000531594"/>
    </source>
</evidence>
<feature type="transmembrane region" description="Helical" evidence="7">
    <location>
        <begin position="125"/>
        <end position="148"/>
    </location>
</feature>
<protein>
    <submittedName>
        <fullName evidence="9">Membrane-associated protein</fullName>
    </submittedName>
</protein>
<keyword evidence="3 7" id="KW-1003">Cell membrane</keyword>
<gene>
    <name evidence="9" type="ORF">HNR53_003851</name>
</gene>
<feature type="transmembrane region" description="Helical" evidence="7">
    <location>
        <begin position="24"/>
        <end position="46"/>
    </location>
</feature>
<comment type="caution">
    <text evidence="9">The sequence shown here is derived from an EMBL/GenBank/DDBJ whole genome shotgun (WGS) entry which is preliminary data.</text>
</comment>
<dbReference type="Pfam" id="PF09335">
    <property type="entry name" value="VTT_dom"/>
    <property type="match status" value="1"/>
</dbReference>
<name>A0A7X0HUL5_9BACI</name>
<evidence type="ECO:0000256" key="3">
    <source>
        <dbReference type="ARBA" id="ARBA00022475"/>
    </source>
</evidence>
<keyword evidence="10" id="KW-1185">Reference proteome</keyword>
<dbReference type="InterPro" id="IPR058127">
    <property type="entry name" value="DedA"/>
</dbReference>
<feature type="domain" description="VTT" evidence="8">
    <location>
        <begin position="46"/>
        <end position="171"/>
    </location>
</feature>
<comment type="similarity">
    <text evidence="2 7">Belongs to the DedA family.</text>
</comment>
<keyword evidence="6 7" id="KW-0472">Membrane</keyword>